<gene>
    <name evidence="1" type="ORF">FDG29_04010</name>
</gene>
<reference evidence="1" key="1">
    <citation type="submission" date="2019-04" db="EMBL/GenBank/DDBJ databases">
        <title>Genome sequencing of Clostridium botulinum Groups I-IV and Clostridium butyricum.</title>
        <authorList>
            <person name="Brunt J."/>
            <person name="Van Vliet A.H.M."/>
            <person name="Stringer S.C."/>
            <person name="Carter A.T."/>
            <person name="Peck M.W."/>
        </authorList>
    </citation>
    <scope>NUCLEOTIDE SEQUENCE</scope>
    <source>
        <strain evidence="1">751/1</strain>
    </source>
</reference>
<dbReference type="EMBL" id="SXEU01000001">
    <property type="protein sequence ID" value="NFV15330.1"/>
    <property type="molecule type" value="Genomic_DNA"/>
</dbReference>
<comment type="caution">
    <text evidence="1">The sequence shown here is derived from an EMBL/GenBank/DDBJ whole genome shotgun (WGS) entry which is preliminary data.</text>
</comment>
<sequence length="119" mass="14312">MKAFKIYSEDRMGFENEIVYVCNYNKAIEIFNEKLREELKNTGDDVVNKQDFSEEVQEFREWNKDSELLCRKYPLLIHKPKDSNKIVGTIPYWIKTGYEYNEYEILGELITLEEIELIE</sequence>
<dbReference type="AlphaFoldDB" id="A0A6G4HQ97"/>
<name>A0A6G4HQ97_CLOBO</name>
<proteinExistence type="predicted"/>
<organism evidence="1">
    <name type="scientific">Clostridium botulinum</name>
    <dbReference type="NCBI Taxonomy" id="1491"/>
    <lineage>
        <taxon>Bacteria</taxon>
        <taxon>Bacillati</taxon>
        <taxon>Bacillota</taxon>
        <taxon>Clostridia</taxon>
        <taxon>Eubacteriales</taxon>
        <taxon>Clostridiaceae</taxon>
        <taxon>Clostridium</taxon>
    </lineage>
</organism>
<protein>
    <submittedName>
        <fullName evidence="1">Uncharacterized protein</fullName>
    </submittedName>
</protein>
<accession>A0A6G4HQ97</accession>
<evidence type="ECO:0000313" key="1">
    <source>
        <dbReference type="EMBL" id="NFV15330.1"/>
    </source>
</evidence>
<dbReference type="RefSeq" id="WP_085296263.1">
    <property type="nucleotide sequence ID" value="NZ_MWJE01000229.1"/>
</dbReference>